<dbReference type="AlphaFoldDB" id="A0A934HR59"/>
<dbReference type="InterPro" id="IPR036498">
    <property type="entry name" value="Nfu/NifU_N_sf"/>
</dbReference>
<dbReference type="FunFam" id="3.30.300.130:FF:000001">
    <property type="entry name" value="NFU1 iron-sulfur cluster scaffold"/>
    <property type="match status" value="1"/>
</dbReference>
<sequence>MFIQTESTPNPATLKFLPGQTVLEAGTADFPAPDTADKSPLAKRIFSVDGVAGVFLGHDFVTVTKGDATEWDHVKPAILGAIMEHFQSGAPVMDADHTATSGHAEHSGEDAEIVDQIKELLDSRVRPAVAQDGGDITFHGFDRGVVYLHMQGACAGCPSSTLTLKMGIENLLRHYIPEVTEVRPIAV</sequence>
<dbReference type="Gene3D" id="3.30.300.130">
    <property type="entry name" value="Fe-S cluster assembly (FSCA)"/>
    <property type="match status" value="1"/>
</dbReference>
<dbReference type="GO" id="GO:0016226">
    <property type="term" value="P:iron-sulfur cluster assembly"/>
    <property type="evidence" value="ECO:0007669"/>
    <property type="project" value="InterPro"/>
</dbReference>
<proteinExistence type="inferred from homology"/>
<dbReference type="Proteomes" id="UP000613255">
    <property type="component" value="Unassembled WGS sequence"/>
</dbReference>
<dbReference type="InterPro" id="IPR014824">
    <property type="entry name" value="Nfu/NifU_N"/>
</dbReference>
<accession>A0A934HR59</accession>
<gene>
    <name evidence="3" type="ORF">JAO82_02225</name>
</gene>
<feature type="domain" description="Scaffold protein Nfu/NifU N-terminal" evidence="2">
    <location>
        <begin position="3"/>
        <end position="89"/>
    </location>
</feature>
<comment type="similarity">
    <text evidence="1">Belongs to the NifU family.</text>
</comment>
<evidence type="ECO:0000313" key="4">
    <source>
        <dbReference type="Proteomes" id="UP000613255"/>
    </source>
</evidence>
<dbReference type="PANTHER" id="PTHR11178:SF1">
    <property type="entry name" value="NFU1 IRON-SULFUR CLUSTER SCAFFOLD HOMOLOG, MITOCHONDRIAL"/>
    <property type="match status" value="1"/>
</dbReference>
<name>A0A934HR59_9RHOB</name>
<evidence type="ECO:0000259" key="2">
    <source>
        <dbReference type="SMART" id="SM00932"/>
    </source>
</evidence>
<dbReference type="PIRSF" id="PIRSF036773">
    <property type="entry name" value="HIRIP5"/>
    <property type="match status" value="1"/>
</dbReference>
<dbReference type="Pfam" id="PF08712">
    <property type="entry name" value="Nfu_N"/>
    <property type="match status" value="1"/>
</dbReference>
<dbReference type="InterPro" id="IPR035433">
    <property type="entry name" value="NFU1-like"/>
</dbReference>
<dbReference type="InterPro" id="IPR001075">
    <property type="entry name" value="NIF_FeS_clus_asmbl_NifU_C"/>
</dbReference>
<dbReference type="Pfam" id="PF01106">
    <property type="entry name" value="NifU"/>
    <property type="match status" value="1"/>
</dbReference>
<dbReference type="GO" id="GO:0051536">
    <property type="term" value="F:iron-sulfur cluster binding"/>
    <property type="evidence" value="ECO:0007669"/>
    <property type="project" value="InterPro"/>
</dbReference>
<protein>
    <submittedName>
        <fullName evidence="3">NifU family protein</fullName>
    </submittedName>
</protein>
<evidence type="ECO:0000256" key="1">
    <source>
        <dbReference type="ARBA" id="ARBA00006420"/>
    </source>
</evidence>
<evidence type="ECO:0000313" key="3">
    <source>
        <dbReference type="EMBL" id="MBI6628688.1"/>
    </source>
</evidence>
<dbReference type="RefSeq" id="WP_198684689.1">
    <property type="nucleotide sequence ID" value="NZ_JAEIJD010000001.1"/>
</dbReference>
<dbReference type="SUPFAM" id="SSF110836">
    <property type="entry name" value="Hypothetical protein SAV1430"/>
    <property type="match status" value="1"/>
</dbReference>
<dbReference type="SUPFAM" id="SSF117916">
    <property type="entry name" value="Fe-S cluster assembly (FSCA) domain-like"/>
    <property type="match status" value="1"/>
</dbReference>
<dbReference type="GO" id="GO:0005506">
    <property type="term" value="F:iron ion binding"/>
    <property type="evidence" value="ECO:0007669"/>
    <property type="project" value="InterPro"/>
</dbReference>
<keyword evidence="4" id="KW-1185">Reference proteome</keyword>
<dbReference type="EMBL" id="JAEIJD010000001">
    <property type="protein sequence ID" value="MBI6628688.1"/>
    <property type="molecule type" value="Genomic_DNA"/>
</dbReference>
<comment type="caution">
    <text evidence="3">The sequence shown here is derived from an EMBL/GenBank/DDBJ whole genome shotgun (WGS) entry which is preliminary data.</text>
</comment>
<dbReference type="FunFam" id="3.30.1370.70:FF:000001">
    <property type="entry name" value="NifU-like protein 4, mitochondrial"/>
    <property type="match status" value="1"/>
</dbReference>
<dbReference type="InterPro" id="IPR034904">
    <property type="entry name" value="FSCA_dom_sf"/>
</dbReference>
<reference evidence="3" key="1">
    <citation type="submission" date="2020-12" db="EMBL/GenBank/DDBJ databases">
        <title>Pontibaca salina gen. nov., sp. nov., isolated from marine sediment.</title>
        <authorList>
            <person name="Bo J."/>
            <person name="Wang S."/>
            <person name="Song X."/>
            <person name="Du Z."/>
        </authorList>
    </citation>
    <scope>NUCLEOTIDE SEQUENCE</scope>
    <source>
        <strain evidence="3">S1109L</strain>
    </source>
</reference>
<dbReference type="SMART" id="SM00932">
    <property type="entry name" value="Nfu_N"/>
    <property type="match status" value="1"/>
</dbReference>
<organism evidence="3 4">
    <name type="scientific">Pontibaca salina</name>
    <dbReference type="NCBI Taxonomy" id="2795731"/>
    <lineage>
        <taxon>Bacteria</taxon>
        <taxon>Pseudomonadati</taxon>
        <taxon>Pseudomonadota</taxon>
        <taxon>Alphaproteobacteria</taxon>
        <taxon>Rhodobacterales</taxon>
        <taxon>Roseobacteraceae</taxon>
        <taxon>Pontibaca</taxon>
    </lineage>
</organism>
<dbReference type="Gene3D" id="3.30.1370.70">
    <property type="entry name" value="Scaffold protein Nfu/NifU, N-terminal domain"/>
    <property type="match status" value="1"/>
</dbReference>
<dbReference type="PANTHER" id="PTHR11178">
    <property type="entry name" value="IRON-SULFUR CLUSTER SCAFFOLD PROTEIN NFU-RELATED"/>
    <property type="match status" value="1"/>
</dbReference>